<dbReference type="GO" id="GO:0006782">
    <property type="term" value="P:protoporphyrinogen IX biosynthetic process"/>
    <property type="evidence" value="ECO:0007669"/>
    <property type="project" value="UniProtKB-UniRule"/>
</dbReference>
<keyword evidence="12 14" id="KW-0472">Membrane</keyword>
<evidence type="ECO:0000256" key="11">
    <source>
        <dbReference type="ARBA" id="ARBA00023004"/>
    </source>
</evidence>
<keyword evidence="8 14" id="KW-0479">Metal-binding</keyword>
<comment type="caution">
    <text evidence="16">The sequence shown here is derived from an EMBL/GenBank/DDBJ whole genome shotgun (WGS) entry which is preliminary data.</text>
</comment>
<evidence type="ECO:0000256" key="13">
    <source>
        <dbReference type="ARBA" id="ARBA00048390"/>
    </source>
</evidence>
<keyword evidence="7 14" id="KW-0812">Transmembrane</keyword>
<feature type="binding site" description="axial binding residue" evidence="14">
    <location>
        <position position="16"/>
    </location>
    <ligand>
        <name>heme</name>
        <dbReference type="ChEBI" id="CHEBI:30413"/>
    </ligand>
    <ligandPart>
        <name>Fe</name>
        <dbReference type="ChEBI" id="CHEBI:18248"/>
    </ligandPart>
</feature>
<dbReference type="PANTHER" id="PTHR40255:SF1">
    <property type="entry name" value="PROTOPORPHYRINOGEN IX OXIDASE"/>
    <property type="match status" value="1"/>
</dbReference>
<dbReference type="NCBIfam" id="TIGR00701">
    <property type="entry name" value="protoporphyrinogen oxidase HemJ"/>
    <property type="match status" value="1"/>
</dbReference>
<evidence type="ECO:0000256" key="6">
    <source>
        <dbReference type="ARBA" id="ARBA00022617"/>
    </source>
</evidence>
<gene>
    <name evidence="16" type="primary">hemJ</name>
    <name evidence="16" type="ORF">H1D41_10140</name>
</gene>
<comment type="similarity">
    <text evidence="3 14 15">Belongs to the HemJ family.</text>
</comment>
<accession>A0A8J7J5S6</accession>
<evidence type="ECO:0000256" key="1">
    <source>
        <dbReference type="ARBA" id="ARBA00004651"/>
    </source>
</evidence>
<comment type="catalytic activity">
    <reaction evidence="13 14 15">
        <text>protoporphyrinogen IX + 3 A = protoporphyrin IX + 3 AH2</text>
        <dbReference type="Rhea" id="RHEA:62000"/>
        <dbReference type="ChEBI" id="CHEBI:13193"/>
        <dbReference type="ChEBI" id="CHEBI:17499"/>
        <dbReference type="ChEBI" id="CHEBI:57306"/>
        <dbReference type="ChEBI" id="CHEBI:57307"/>
    </reaction>
</comment>
<evidence type="ECO:0000256" key="15">
    <source>
        <dbReference type="PIRNR" id="PIRNR004638"/>
    </source>
</evidence>
<dbReference type="RefSeq" id="WP_228848795.1">
    <property type="nucleotide sequence ID" value="NZ_JADCKQ010000006.1"/>
</dbReference>
<evidence type="ECO:0000256" key="14">
    <source>
        <dbReference type="HAMAP-Rule" id="MF_02239"/>
    </source>
</evidence>
<sequence length="150" mass="17912">MSDFLYDWYLWIKIGHIFSVIAWMAGIFYLPRLFVYHAESVKHGSETDELFQTMERRLLYGIMSPAMTAVWVFGLLLAFTPGIVDWSAIWPWTKFASICVLTWFHHWLGYRRKDFMRGENRFTGRQYRMMNELPTLFLVIILISVIARPF</sequence>
<name>A0A8J7J5S6_9RHOB</name>
<protein>
    <recommendedName>
        <fullName evidence="4 14">Protoporphyrinogen IX oxidase</fullName>
        <shortName evidence="14">PPO</shortName>
        <ecNumber evidence="14 15">1.3.99.-</ecNumber>
    </recommendedName>
</protein>
<dbReference type="EC" id="1.3.99.-" evidence="14 15"/>
<reference evidence="16" key="1">
    <citation type="submission" date="2020-10" db="EMBL/GenBank/DDBJ databases">
        <title>Paenihalocynthiibacter styelae gen. nov., sp. nov., isolated from stalked sea squirt Styela clava.</title>
        <authorList>
            <person name="Kim Y.-O."/>
            <person name="Yoon J.-H."/>
        </authorList>
    </citation>
    <scope>NUCLEOTIDE SEQUENCE</scope>
    <source>
        <strain evidence="16">MYP1-1</strain>
    </source>
</reference>
<feature type="transmembrane region" description="Helical" evidence="14">
    <location>
        <begin position="129"/>
        <end position="147"/>
    </location>
</feature>
<comment type="cofactor">
    <cofactor evidence="14 15">
        <name>heme b</name>
        <dbReference type="ChEBI" id="CHEBI:60344"/>
    </cofactor>
    <text evidence="14 15">Binds 1 heme b (iron(II)-protoporphyrin IX) group per subunit.</text>
</comment>
<keyword evidence="11 14" id="KW-0408">Iron</keyword>
<organism evidence="16 17">
    <name type="scientific">Halocynthiibacter styelae</name>
    <dbReference type="NCBI Taxonomy" id="2761955"/>
    <lineage>
        <taxon>Bacteria</taxon>
        <taxon>Pseudomonadati</taxon>
        <taxon>Pseudomonadota</taxon>
        <taxon>Alphaproteobacteria</taxon>
        <taxon>Rhodobacterales</taxon>
        <taxon>Paracoccaceae</taxon>
        <taxon>Halocynthiibacter</taxon>
    </lineage>
</organism>
<evidence type="ECO:0000256" key="5">
    <source>
        <dbReference type="ARBA" id="ARBA00022475"/>
    </source>
</evidence>
<dbReference type="InterPro" id="IPR005265">
    <property type="entry name" value="HemJ-like"/>
</dbReference>
<comment type="subunit">
    <text evidence="14">Homodimer.</text>
</comment>
<dbReference type="GO" id="GO:0005886">
    <property type="term" value="C:plasma membrane"/>
    <property type="evidence" value="ECO:0007669"/>
    <property type="project" value="UniProtKB-SubCell"/>
</dbReference>
<keyword evidence="9 14" id="KW-1133">Transmembrane helix</keyword>
<dbReference type="Pfam" id="PF03653">
    <property type="entry name" value="UPF0093"/>
    <property type="match status" value="1"/>
</dbReference>
<evidence type="ECO:0000313" key="17">
    <source>
        <dbReference type="Proteomes" id="UP000640583"/>
    </source>
</evidence>
<evidence type="ECO:0000256" key="3">
    <source>
        <dbReference type="ARBA" id="ARBA00006501"/>
    </source>
</evidence>
<feature type="transmembrane region" description="Helical" evidence="14">
    <location>
        <begin position="6"/>
        <end position="30"/>
    </location>
</feature>
<evidence type="ECO:0000256" key="10">
    <source>
        <dbReference type="ARBA" id="ARBA00023002"/>
    </source>
</evidence>
<feature type="transmembrane region" description="Helical" evidence="14">
    <location>
        <begin position="89"/>
        <end position="108"/>
    </location>
</feature>
<dbReference type="GO" id="GO:0046872">
    <property type="term" value="F:metal ion binding"/>
    <property type="evidence" value="ECO:0007669"/>
    <property type="project" value="UniProtKB-UniRule"/>
</dbReference>
<keyword evidence="17" id="KW-1185">Reference proteome</keyword>
<dbReference type="UniPathway" id="UPA00251">
    <property type="reaction ID" value="UER00324"/>
</dbReference>
<proteinExistence type="inferred from homology"/>
<dbReference type="AlphaFoldDB" id="A0A8J7J5S6"/>
<evidence type="ECO:0000313" key="16">
    <source>
        <dbReference type="EMBL" id="MBI1493995.1"/>
    </source>
</evidence>
<dbReference type="Proteomes" id="UP000640583">
    <property type="component" value="Unassembled WGS sequence"/>
</dbReference>
<evidence type="ECO:0000256" key="9">
    <source>
        <dbReference type="ARBA" id="ARBA00022989"/>
    </source>
</evidence>
<comment type="pathway">
    <text evidence="2 14 15">Porphyrin-containing compound metabolism; protoporphyrin-IX biosynthesis; protoporphyrin-IX from protoporphyrinogen-IX: step 1/1.</text>
</comment>
<comment type="subcellular location">
    <subcellularLocation>
        <location evidence="1 14">Cell membrane</location>
        <topology evidence="1 14">Multi-pass membrane protein</topology>
    </subcellularLocation>
</comment>
<comment type="function">
    <text evidence="14 15">Catalyzes the oxidation of protoporphyrinogen IX to protoporphyrin IX.</text>
</comment>
<evidence type="ECO:0000256" key="4">
    <source>
        <dbReference type="ARBA" id="ARBA00017504"/>
    </source>
</evidence>
<keyword evidence="6 14" id="KW-0349">Heme</keyword>
<evidence type="ECO:0000256" key="2">
    <source>
        <dbReference type="ARBA" id="ARBA00005073"/>
    </source>
</evidence>
<keyword evidence="5 14" id="KW-1003">Cell membrane</keyword>
<evidence type="ECO:0000256" key="12">
    <source>
        <dbReference type="ARBA" id="ARBA00023136"/>
    </source>
</evidence>
<feature type="binding site" description="axial binding residue" evidence="14">
    <location>
        <position position="94"/>
    </location>
    <ligand>
        <name>heme</name>
        <dbReference type="ChEBI" id="CHEBI:30413"/>
    </ligand>
    <ligandPart>
        <name>Fe</name>
        <dbReference type="ChEBI" id="CHEBI:18248"/>
    </ligandPart>
</feature>
<feature type="transmembrane region" description="Helical" evidence="14">
    <location>
        <begin position="58"/>
        <end position="83"/>
    </location>
</feature>
<dbReference type="EMBL" id="JADCKQ010000006">
    <property type="protein sequence ID" value="MBI1493995.1"/>
    <property type="molecule type" value="Genomic_DNA"/>
</dbReference>
<dbReference type="PANTHER" id="PTHR40255">
    <property type="entry name" value="UPF0093 MEMBRANE PROTEIN SLR1790"/>
    <property type="match status" value="1"/>
</dbReference>
<dbReference type="PIRSF" id="PIRSF004638">
    <property type="entry name" value="UCP004638"/>
    <property type="match status" value="1"/>
</dbReference>
<evidence type="ECO:0000256" key="7">
    <source>
        <dbReference type="ARBA" id="ARBA00022692"/>
    </source>
</evidence>
<keyword evidence="10 14" id="KW-0560">Oxidoreductase</keyword>
<dbReference type="HAMAP" id="MF_02239">
    <property type="entry name" value="HemJ"/>
    <property type="match status" value="1"/>
</dbReference>
<evidence type="ECO:0000256" key="8">
    <source>
        <dbReference type="ARBA" id="ARBA00022723"/>
    </source>
</evidence>
<dbReference type="GO" id="GO:0070818">
    <property type="term" value="F:protoporphyrinogen oxidase activity"/>
    <property type="evidence" value="ECO:0007669"/>
    <property type="project" value="UniProtKB-UniRule"/>
</dbReference>